<reference evidence="1" key="1">
    <citation type="submission" date="2021-03" db="EMBL/GenBank/DDBJ databases">
        <title>Draft genome sequence of rust myrtle Austropuccinia psidii MF-1, a brazilian biotype.</title>
        <authorList>
            <person name="Quecine M.C."/>
            <person name="Pachon D.M.R."/>
            <person name="Bonatelli M.L."/>
            <person name="Correr F.H."/>
            <person name="Franceschini L.M."/>
            <person name="Leite T.F."/>
            <person name="Margarido G.R.A."/>
            <person name="Almeida C.A."/>
            <person name="Ferrarezi J.A."/>
            <person name="Labate C.A."/>
        </authorList>
    </citation>
    <scope>NUCLEOTIDE SEQUENCE</scope>
    <source>
        <strain evidence="1">MF-1</strain>
    </source>
</reference>
<dbReference type="Proteomes" id="UP000765509">
    <property type="component" value="Unassembled WGS sequence"/>
</dbReference>
<accession>A0A9Q3CZ43</accession>
<keyword evidence="2" id="KW-1185">Reference proteome</keyword>
<dbReference type="EMBL" id="AVOT02010883">
    <property type="protein sequence ID" value="MBW0491046.1"/>
    <property type="molecule type" value="Genomic_DNA"/>
</dbReference>
<evidence type="ECO:0000313" key="2">
    <source>
        <dbReference type="Proteomes" id="UP000765509"/>
    </source>
</evidence>
<name>A0A9Q3CZ43_9BASI</name>
<proteinExistence type="predicted"/>
<gene>
    <name evidence="1" type="ORF">O181_030761</name>
</gene>
<comment type="caution">
    <text evidence="1">The sequence shown here is derived from an EMBL/GenBank/DDBJ whole genome shotgun (WGS) entry which is preliminary data.</text>
</comment>
<organism evidence="1 2">
    <name type="scientific">Austropuccinia psidii MF-1</name>
    <dbReference type="NCBI Taxonomy" id="1389203"/>
    <lineage>
        <taxon>Eukaryota</taxon>
        <taxon>Fungi</taxon>
        <taxon>Dikarya</taxon>
        <taxon>Basidiomycota</taxon>
        <taxon>Pucciniomycotina</taxon>
        <taxon>Pucciniomycetes</taxon>
        <taxon>Pucciniales</taxon>
        <taxon>Sphaerophragmiaceae</taxon>
        <taxon>Austropuccinia</taxon>
    </lineage>
</organism>
<evidence type="ECO:0000313" key="1">
    <source>
        <dbReference type="EMBL" id="MBW0491046.1"/>
    </source>
</evidence>
<sequence>MHHPGLRHGHRSITATHSGTCAQDHRIQPRPVEQRNSVRYSDSDTTLLDRISFHCACCTVQYSTDYYGCKSHQETDGGLIGLILPAWRHHDTQFCYLKLSYNLSLGLILNSVVLGAEYRTAACDRLPLSLRASLSAHWLASSPPGSRPEMMRA</sequence>
<dbReference type="AlphaFoldDB" id="A0A9Q3CZ43"/>
<protein>
    <submittedName>
        <fullName evidence="1">Uncharacterized protein</fullName>
    </submittedName>
</protein>